<evidence type="ECO:0000259" key="1">
    <source>
        <dbReference type="Pfam" id="PF00582"/>
    </source>
</evidence>
<dbReference type="OrthoDB" id="1198867at2"/>
<dbReference type="STRING" id="49280.A9996_04705"/>
<dbReference type="EMBL" id="QLLQ01000003">
    <property type="protein sequence ID" value="RAJ25853.1"/>
    <property type="molecule type" value="Genomic_DNA"/>
</dbReference>
<comment type="caution">
    <text evidence="2">The sequence shown here is derived from an EMBL/GenBank/DDBJ whole genome shotgun (WGS) entry which is preliminary data.</text>
</comment>
<protein>
    <submittedName>
        <fullName evidence="2">Nucleotide-binding universal stress UspA family protein</fullName>
    </submittedName>
</protein>
<sequence length="277" mass="31111">MKNKKYKIVVLTDLKDTSGMTLKSTVSLAKMIDGDIELFHVKKPTDVVEIDNQLSAIRNINAEHLATESEIKKLITPICKEYGIDINSKFSFGNVKTELSKYIQESQPDIIVLGKRKPKMIKFLGDGITHFVLKNYDGPVMIAADENALEPNMELSFGVLNAVEENFNMDFSDVLMSHTQKPLKSFKIIKKSNSSEEVTSVSNKDMVEYVFEQGDNAINNLSKYLSISNINLLFVDRKENTNHPNSNLIESEIQTVMDNLNISLLVSNGKIGYNNPV</sequence>
<feature type="domain" description="UspA" evidence="1">
    <location>
        <begin position="7"/>
        <end position="142"/>
    </location>
</feature>
<dbReference type="InterPro" id="IPR014729">
    <property type="entry name" value="Rossmann-like_a/b/a_fold"/>
</dbReference>
<evidence type="ECO:0000313" key="3">
    <source>
        <dbReference type="Proteomes" id="UP000248987"/>
    </source>
</evidence>
<dbReference type="Proteomes" id="UP000248987">
    <property type="component" value="Unassembled WGS sequence"/>
</dbReference>
<dbReference type="SUPFAM" id="SSF52402">
    <property type="entry name" value="Adenine nucleotide alpha hydrolases-like"/>
    <property type="match status" value="1"/>
</dbReference>
<accession>A0A1A7R4E6</accession>
<dbReference type="Pfam" id="PF00582">
    <property type="entry name" value="Usp"/>
    <property type="match status" value="1"/>
</dbReference>
<evidence type="ECO:0000313" key="2">
    <source>
        <dbReference type="EMBL" id="RAJ25853.1"/>
    </source>
</evidence>
<keyword evidence="3" id="KW-1185">Reference proteome</keyword>
<proteinExistence type="predicted"/>
<dbReference type="AlphaFoldDB" id="A0A1A7R4E6"/>
<dbReference type="RefSeq" id="WP_066431572.1">
    <property type="nucleotide sequence ID" value="NZ_LZRN01000007.1"/>
</dbReference>
<dbReference type="InterPro" id="IPR006016">
    <property type="entry name" value="UspA"/>
</dbReference>
<dbReference type="Gene3D" id="3.40.50.620">
    <property type="entry name" value="HUPs"/>
    <property type="match status" value="1"/>
</dbReference>
<reference evidence="2 3" key="1">
    <citation type="submission" date="2018-06" db="EMBL/GenBank/DDBJ databases">
        <title>Genomic Encyclopedia of Archaeal and Bacterial Type Strains, Phase II (KMG-II): from individual species to whole genera.</title>
        <authorList>
            <person name="Goeker M."/>
        </authorList>
    </citation>
    <scope>NUCLEOTIDE SEQUENCE [LARGE SCALE GENOMIC DNA]</scope>
    <source>
        <strain evidence="2 3">DSM 12408</strain>
    </source>
</reference>
<dbReference type="CDD" id="cd00293">
    <property type="entry name" value="USP-like"/>
    <property type="match status" value="1"/>
</dbReference>
<organism evidence="2 3">
    <name type="scientific">Gelidibacter algens</name>
    <dbReference type="NCBI Taxonomy" id="49280"/>
    <lineage>
        <taxon>Bacteria</taxon>
        <taxon>Pseudomonadati</taxon>
        <taxon>Bacteroidota</taxon>
        <taxon>Flavobacteriia</taxon>
        <taxon>Flavobacteriales</taxon>
        <taxon>Flavobacteriaceae</taxon>
        <taxon>Gelidibacter</taxon>
    </lineage>
</organism>
<name>A0A1A7R4E6_9FLAO</name>
<gene>
    <name evidence="2" type="ORF">LX77_01269</name>
</gene>